<proteinExistence type="predicted"/>
<feature type="region of interest" description="Disordered" evidence="1">
    <location>
        <begin position="1"/>
        <end position="67"/>
    </location>
</feature>
<feature type="non-terminal residue" evidence="2">
    <location>
        <position position="1"/>
    </location>
</feature>
<evidence type="ECO:0000313" key="2">
    <source>
        <dbReference type="EMBL" id="CAG8817946.1"/>
    </source>
</evidence>
<accession>A0ABN7W5P2</accession>
<evidence type="ECO:0000256" key="1">
    <source>
        <dbReference type="SAM" id="MobiDB-lite"/>
    </source>
</evidence>
<feature type="non-terminal residue" evidence="2">
    <location>
        <position position="89"/>
    </location>
</feature>
<reference evidence="2 3" key="1">
    <citation type="submission" date="2021-06" db="EMBL/GenBank/DDBJ databases">
        <authorList>
            <person name="Kallberg Y."/>
            <person name="Tangrot J."/>
            <person name="Rosling A."/>
        </authorList>
    </citation>
    <scope>NUCLEOTIDE SEQUENCE [LARGE SCALE GENOMIC DNA]</scope>
    <source>
        <strain evidence="2 3">120-4 pot B 10/14</strain>
    </source>
</reference>
<organism evidence="2 3">
    <name type="scientific">Gigaspora margarita</name>
    <dbReference type="NCBI Taxonomy" id="4874"/>
    <lineage>
        <taxon>Eukaryota</taxon>
        <taxon>Fungi</taxon>
        <taxon>Fungi incertae sedis</taxon>
        <taxon>Mucoromycota</taxon>
        <taxon>Glomeromycotina</taxon>
        <taxon>Glomeromycetes</taxon>
        <taxon>Diversisporales</taxon>
        <taxon>Gigasporaceae</taxon>
        <taxon>Gigaspora</taxon>
    </lineage>
</organism>
<dbReference type="Proteomes" id="UP000789901">
    <property type="component" value="Unassembled WGS sequence"/>
</dbReference>
<feature type="compositionally biased region" description="Low complexity" evidence="1">
    <location>
        <begin position="16"/>
        <end position="51"/>
    </location>
</feature>
<protein>
    <submittedName>
        <fullName evidence="2">463_t:CDS:1</fullName>
    </submittedName>
</protein>
<name>A0ABN7W5P2_GIGMA</name>
<comment type="caution">
    <text evidence="2">The sequence shown here is derived from an EMBL/GenBank/DDBJ whole genome shotgun (WGS) entry which is preliminary data.</text>
</comment>
<dbReference type="EMBL" id="CAJVQB010032162">
    <property type="protein sequence ID" value="CAG8817946.1"/>
    <property type="molecule type" value="Genomic_DNA"/>
</dbReference>
<sequence length="89" mass="9829">ELLYLSGEHNKENCYHKSSSGNSSSLLGKLSSGKLSSGKSSSEKSSSGKSHQGSHHQGSHCQKSQHQESIIREDLEYLVRFQTDSEYVE</sequence>
<evidence type="ECO:0000313" key="3">
    <source>
        <dbReference type="Proteomes" id="UP000789901"/>
    </source>
</evidence>
<keyword evidence="3" id="KW-1185">Reference proteome</keyword>
<gene>
    <name evidence="2" type="ORF">GMARGA_LOCUS26933</name>
</gene>